<dbReference type="PANTHER" id="PTHR47156">
    <property type="entry name" value="PROTEIN CBG20824"/>
    <property type="match status" value="1"/>
</dbReference>
<dbReference type="PANTHER" id="PTHR47156:SF7">
    <property type="entry name" value="RING-TYPE DOMAIN-CONTAINING PROTEIN"/>
    <property type="match status" value="1"/>
</dbReference>
<evidence type="ECO:0000256" key="4">
    <source>
        <dbReference type="PROSITE-ProRule" id="PRU00175"/>
    </source>
</evidence>
<dbReference type="Gene3D" id="3.30.40.10">
    <property type="entry name" value="Zinc/RING finger domain, C3HC4 (zinc finger)"/>
    <property type="match status" value="1"/>
</dbReference>
<evidence type="ECO:0000313" key="7">
    <source>
        <dbReference type="EMBL" id="EFP07170.1"/>
    </source>
</evidence>
<dbReference type="SUPFAM" id="SSF57850">
    <property type="entry name" value="RING/U-box"/>
    <property type="match status" value="1"/>
</dbReference>
<keyword evidence="8" id="KW-1185">Reference proteome</keyword>
<dbReference type="PROSITE" id="PS00518">
    <property type="entry name" value="ZF_RING_1"/>
    <property type="match status" value="1"/>
</dbReference>
<dbReference type="InterPro" id="IPR027370">
    <property type="entry name" value="Znf-RING_euk"/>
</dbReference>
<proteinExistence type="predicted"/>
<keyword evidence="5" id="KW-1133">Transmembrane helix</keyword>
<keyword evidence="5" id="KW-0472">Membrane</keyword>
<evidence type="ECO:0000313" key="8">
    <source>
        <dbReference type="Proteomes" id="UP000008281"/>
    </source>
</evidence>
<dbReference type="InterPro" id="IPR052667">
    <property type="entry name" value="E3_ubiquitin-ligase_RING"/>
</dbReference>
<dbReference type="GO" id="GO:0008270">
    <property type="term" value="F:zinc ion binding"/>
    <property type="evidence" value="ECO:0007669"/>
    <property type="project" value="UniProtKB-KW"/>
</dbReference>
<reference evidence="7" key="1">
    <citation type="submission" date="2007-07" db="EMBL/GenBank/DDBJ databases">
        <title>PCAP assembly of the Caenorhabditis remanei genome.</title>
        <authorList>
            <consortium name="The Caenorhabditis remanei Sequencing Consortium"/>
            <person name="Wilson R.K."/>
        </authorList>
    </citation>
    <scope>NUCLEOTIDE SEQUENCE [LARGE SCALE GENOMIC DNA]</scope>
    <source>
        <strain evidence="7">PB4641</strain>
    </source>
</reference>
<evidence type="ECO:0000256" key="1">
    <source>
        <dbReference type="ARBA" id="ARBA00022723"/>
    </source>
</evidence>
<dbReference type="InterPro" id="IPR013083">
    <property type="entry name" value="Znf_RING/FYVE/PHD"/>
</dbReference>
<dbReference type="AlphaFoldDB" id="E3MR12"/>
<feature type="transmembrane region" description="Helical" evidence="5">
    <location>
        <begin position="101"/>
        <end position="122"/>
    </location>
</feature>
<evidence type="ECO:0000256" key="3">
    <source>
        <dbReference type="ARBA" id="ARBA00022833"/>
    </source>
</evidence>
<protein>
    <recommendedName>
        <fullName evidence="6">RING-type domain-containing protein</fullName>
    </recommendedName>
</protein>
<sequence>MKRIKPEYCKNVEETMELDVELLHGGTILITCVQLISISCIGQEIEVKTNYFSCRYYCDVGTEIQAIWFICFVCNVSNSVLYFLFILELESLCRLKYKRSQCYFVSFITFCELTVFLISFRFNPRNPIKLGVVIFPIAMPLIIHKYTLWTVFQDRIELLNNEMSNVENRKGRDVSRLVSTNNEKRELSPPEECNRNEVCCSRIDETSPKEVDAQGVSSLSGLECEICMLNYDGTVEKQTPRILIKCGHTVCQECIENILNQYNQQHIFCLFSKQVTVVDGGDVTKLPKNYGILRLMQ</sequence>
<keyword evidence="2 4" id="KW-0863">Zinc-finger</keyword>
<keyword evidence="1" id="KW-0479">Metal-binding</keyword>
<gene>
    <name evidence="7" type="ORF">CRE_13449</name>
</gene>
<dbReference type="Proteomes" id="UP000008281">
    <property type="component" value="Unassembled WGS sequence"/>
</dbReference>
<dbReference type="HOGENOM" id="CLU_937647_0_0_1"/>
<evidence type="ECO:0000256" key="2">
    <source>
        <dbReference type="ARBA" id="ARBA00022771"/>
    </source>
</evidence>
<dbReference type="STRING" id="31234.E3MR12"/>
<feature type="transmembrane region" description="Helical" evidence="5">
    <location>
        <begin position="128"/>
        <end position="148"/>
    </location>
</feature>
<evidence type="ECO:0000256" key="5">
    <source>
        <dbReference type="SAM" id="Phobius"/>
    </source>
</evidence>
<dbReference type="EMBL" id="DS268468">
    <property type="protein sequence ID" value="EFP07170.1"/>
    <property type="molecule type" value="Genomic_DNA"/>
</dbReference>
<evidence type="ECO:0000259" key="6">
    <source>
        <dbReference type="PROSITE" id="PS50089"/>
    </source>
</evidence>
<feature type="domain" description="RING-type" evidence="6">
    <location>
        <begin position="224"/>
        <end position="269"/>
    </location>
</feature>
<dbReference type="InterPro" id="IPR017907">
    <property type="entry name" value="Znf_RING_CS"/>
</dbReference>
<name>E3MR12_CAERE</name>
<dbReference type="InParanoid" id="E3MR12"/>
<dbReference type="eggNOG" id="KOG4185">
    <property type="taxonomic scope" value="Eukaryota"/>
</dbReference>
<dbReference type="OMA" id="LMETECK"/>
<dbReference type="PROSITE" id="PS50089">
    <property type="entry name" value="ZF_RING_2"/>
    <property type="match status" value="1"/>
</dbReference>
<dbReference type="Pfam" id="PF13445">
    <property type="entry name" value="zf-RING_UBOX"/>
    <property type="match status" value="1"/>
</dbReference>
<accession>E3MR12</accession>
<dbReference type="InterPro" id="IPR001841">
    <property type="entry name" value="Znf_RING"/>
</dbReference>
<dbReference type="OrthoDB" id="264520at2759"/>
<feature type="transmembrane region" description="Helical" evidence="5">
    <location>
        <begin position="66"/>
        <end position="89"/>
    </location>
</feature>
<organism evidence="8">
    <name type="scientific">Caenorhabditis remanei</name>
    <name type="common">Caenorhabditis vulgaris</name>
    <dbReference type="NCBI Taxonomy" id="31234"/>
    <lineage>
        <taxon>Eukaryota</taxon>
        <taxon>Metazoa</taxon>
        <taxon>Ecdysozoa</taxon>
        <taxon>Nematoda</taxon>
        <taxon>Chromadorea</taxon>
        <taxon>Rhabditida</taxon>
        <taxon>Rhabditina</taxon>
        <taxon>Rhabditomorpha</taxon>
        <taxon>Rhabditoidea</taxon>
        <taxon>Rhabditidae</taxon>
        <taxon>Peloderinae</taxon>
        <taxon>Caenorhabditis</taxon>
    </lineage>
</organism>
<keyword evidence="3" id="KW-0862">Zinc</keyword>
<keyword evidence="5" id="KW-0812">Transmembrane</keyword>